<dbReference type="OrthoDB" id="10254945at2759"/>
<gene>
    <name evidence="2" type="ORF">IV203_022340</name>
</gene>
<keyword evidence="3" id="KW-1185">Reference proteome</keyword>
<sequence length="503" mass="56014">MSTEKNGSNQWDSVARATTPTTEEDGKDSSYCTFAVTGSQPAFQAIFVCNECFHEGDELELGVGEEGQNSGQQQPLPLCICQACADICHDGDFHEVDYVGMGPATCDCFHSGNCQIHEQSLKEVERLGIPRRKVEVSETQDGDEAGQSSMEVSPDRMMKAIYELPSLCDAAITENLINQASKLIMKTKETHWLDQNLILSGVELSKLELLAWNIYQRHLETYSEILGPKNDVCGAEWWVQVKPLAEPSSSTCGIDLHYDKDEALAESFGLGSFPTLSTVTYLTGMSPNAPPTTVFDHTYTQGEDEVMSQVLVSRPRRGKHLVFDGRLLHGAPYHVNMQPQEPAPTSEIVHEVDTVRVTFLVNIWKDRRPANVQVLDDRIRQSILKSHPNQKLKCPIEMVRLTIPTVQLENEEELPDPLQERVALPFVSDKGTGSALDPESNGGLVVLTFPPPPFEDSILVMFGPGMQAYLEYAQDEEEEEMTTSKFVDEQLLFEPPSKQSQYV</sequence>
<organism evidence="2 3">
    <name type="scientific">Nitzschia inconspicua</name>
    <dbReference type="NCBI Taxonomy" id="303405"/>
    <lineage>
        <taxon>Eukaryota</taxon>
        <taxon>Sar</taxon>
        <taxon>Stramenopiles</taxon>
        <taxon>Ochrophyta</taxon>
        <taxon>Bacillariophyta</taxon>
        <taxon>Bacillariophyceae</taxon>
        <taxon>Bacillariophycidae</taxon>
        <taxon>Bacillariales</taxon>
        <taxon>Bacillariaceae</taxon>
        <taxon>Nitzschia</taxon>
    </lineage>
</organism>
<proteinExistence type="predicted"/>
<dbReference type="AlphaFoldDB" id="A0A9K3KIQ5"/>
<evidence type="ECO:0000256" key="1">
    <source>
        <dbReference type="SAM" id="MobiDB-lite"/>
    </source>
</evidence>
<dbReference type="EMBL" id="JAGRRH010000023">
    <property type="protein sequence ID" value="KAG7344332.1"/>
    <property type="molecule type" value="Genomic_DNA"/>
</dbReference>
<accession>A0A9K3KIQ5</accession>
<dbReference type="CDD" id="cd19671">
    <property type="entry name" value="UBR-box_UBR4_5_6_7"/>
    <property type="match status" value="1"/>
</dbReference>
<evidence type="ECO:0000313" key="2">
    <source>
        <dbReference type="EMBL" id="KAG7344332.1"/>
    </source>
</evidence>
<feature type="compositionally biased region" description="Polar residues" evidence="1">
    <location>
        <begin position="1"/>
        <end position="21"/>
    </location>
</feature>
<evidence type="ECO:0000313" key="3">
    <source>
        <dbReference type="Proteomes" id="UP000693970"/>
    </source>
</evidence>
<dbReference type="Proteomes" id="UP000693970">
    <property type="component" value="Unassembled WGS sequence"/>
</dbReference>
<comment type="caution">
    <text evidence="2">The sequence shown here is derived from an EMBL/GenBank/DDBJ whole genome shotgun (WGS) entry which is preliminary data.</text>
</comment>
<reference evidence="2" key="1">
    <citation type="journal article" date="2021" name="Sci. Rep.">
        <title>Diploid genomic architecture of Nitzschia inconspicua, an elite biomass production diatom.</title>
        <authorList>
            <person name="Oliver A."/>
            <person name="Podell S."/>
            <person name="Pinowska A."/>
            <person name="Traller J.C."/>
            <person name="Smith S.R."/>
            <person name="McClure R."/>
            <person name="Beliaev A."/>
            <person name="Bohutskyi P."/>
            <person name="Hill E.A."/>
            <person name="Rabines A."/>
            <person name="Zheng H."/>
            <person name="Allen L.Z."/>
            <person name="Kuo A."/>
            <person name="Grigoriev I.V."/>
            <person name="Allen A.E."/>
            <person name="Hazlebeck D."/>
            <person name="Allen E.E."/>
        </authorList>
    </citation>
    <scope>NUCLEOTIDE SEQUENCE</scope>
    <source>
        <strain evidence="2">Hildebrandi</strain>
    </source>
</reference>
<protein>
    <submittedName>
        <fullName evidence="2">Uncharacterized protein</fullName>
    </submittedName>
</protein>
<name>A0A9K3KIQ5_9STRA</name>
<feature type="region of interest" description="Disordered" evidence="1">
    <location>
        <begin position="1"/>
        <end position="28"/>
    </location>
</feature>
<reference evidence="2" key="2">
    <citation type="submission" date="2021-04" db="EMBL/GenBank/DDBJ databases">
        <authorList>
            <person name="Podell S."/>
        </authorList>
    </citation>
    <scope>NUCLEOTIDE SEQUENCE</scope>
    <source>
        <strain evidence="2">Hildebrandi</strain>
    </source>
</reference>